<comment type="caution">
    <text evidence="6">The sequence shown here is derived from an EMBL/GenBank/DDBJ whole genome shotgun (WGS) entry which is preliminary data.</text>
</comment>
<evidence type="ECO:0000256" key="4">
    <source>
        <dbReference type="ARBA" id="ARBA00022801"/>
    </source>
</evidence>
<dbReference type="PANTHER" id="PTHR11010:SF38">
    <property type="entry name" value="LYSOSOMAL PRO-X CARBOXYPEPTIDASE"/>
    <property type="match status" value="1"/>
</dbReference>
<organism evidence="6 7">
    <name type="scientific">Protopolystoma xenopodis</name>
    <dbReference type="NCBI Taxonomy" id="117903"/>
    <lineage>
        <taxon>Eukaryota</taxon>
        <taxon>Metazoa</taxon>
        <taxon>Spiralia</taxon>
        <taxon>Lophotrochozoa</taxon>
        <taxon>Platyhelminthes</taxon>
        <taxon>Monogenea</taxon>
        <taxon>Polyopisthocotylea</taxon>
        <taxon>Polystomatidea</taxon>
        <taxon>Polystomatidae</taxon>
        <taxon>Protopolystoma</taxon>
    </lineage>
</organism>
<evidence type="ECO:0000313" key="6">
    <source>
        <dbReference type="EMBL" id="VEL30346.1"/>
    </source>
</evidence>
<evidence type="ECO:0000256" key="5">
    <source>
        <dbReference type="ARBA" id="ARBA00023180"/>
    </source>
</evidence>
<keyword evidence="5" id="KW-0325">Glycoprotein</keyword>
<dbReference type="PANTHER" id="PTHR11010">
    <property type="entry name" value="PROTEASE S28 PRO-X CARBOXYPEPTIDASE-RELATED"/>
    <property type="match status" value="1"/>
</dbReference>
<protein>
    <submittedName>
        <fullName evidence="6">Uncharacterized protein</fullName>
    </submittedName>
</protein>
<keyword evidence="4" id="KW-0378">Hydrolase</keyword>
<dbReference type="GO" id="GO:0070008">
    <property type="term" value="F:serine-type exopeptidase activity"/>
    <property type="evidence" value="ECO:0007669"/>
    <property type="project" value="InterPro"/>
</dbReference>
<dbReference type="GO" id="GO:0008239">
    <property type="term" value="F:dipeptidyl-peptidase activity"/>
    <property type="evidence" value="ECO:0007669"/>
    <property type="project" value="TreeGrafter"/>
</dbReference>
<reference evidence="6" key="1">
    <citation type="submission" date="2018-11" db="EMBL/GenBank/DDBJ databases">
        <authorList>
            <consortium name="Pathogen Informatics"/>
        </authorList>
    </citation>
    <scope>NUCLEOTIDE SEQUENCE</scope>
</reference>
<evidence type="ECO:0000256" key="1">
    <source>
        <dbReference type="ARBA" id="ARBA00011079"/>
    </source>
</evidence>
<dbReference type="Pfam" id="PF05577">
    <property type="entry name" value="Peptidase_S28"/>
    <property type="match status" value="1"/>
</dbReference>
<accession>A0A3S5FF94</accession>
<dbReference type="InterPro" id="IPR008758">
    <property type="entry name" value="Peptidase_S28"/>
</dbReference>
<dbReference type="GO" id="GO:0006508">
    <property type="term" value="P:proteolysis"/>
    <property type="evidence" value="ECO:0007669"/>
    <property type="project" value="UniProtKB-KW"/>
</dbReference>
<gene>
    <name evidence="6" type="ORF">PXEA_LOCUS23786</name>
</gene>
<dbReference type="OrthoDB" id="2130629at2759"/>
<evidence type="ECO:0000256" key="2">
    <source>
        <dbReference type="ARBA" id="ARBA00022670"/>
    </source>
</evidence>
<dbReference type="Proteomes" id="UP000784294">
    <property type="component" value="Unassembled WGS sequence"/>
</dbReference>
<dbReference type="EMBL" id="CAAALY010111469">
    <property type="protein sequence ID" value="VEL30346.1"/>
    <property type="molecule type" value="Genomic_DNA"/>
</dbReference>
<dbReference type="AlphaFoldDB" id="A0A3S5FF94"/>
<dbReference type="SUPFAM" id="SSF53474">
    <property type="entry name" value="alpha/beta-Hydrolases"/>
    <property type="match status" value="1"/>
</dbReference>
<sequence>MTTDQALADYACLLRDFKLNNTNMGNNPVIAFGGSYGAMLAAWLRQKYPNIVAGTKPEKCVQDF</sequence>
<keyword evidence="3" id="KW-0732">Signal</keyword>
<dbReference type="Gene3D" id="3.40.50.1820">
    <property type="entry name" value="alpha/beta hydrolase"/>
    <property type="match status" value="1"/>
</dbReference>
<evidence type="ECO:0000256" key="3">
    <source>
        <dbReference type="ARBA" id="ARBA00022729"/>
    </source>
</evidence>
<keyword evidence="7" id="KW-1185">Reference proteome</keyword>
<dbReference type="InterPro" id="IPR029058">
    <property type="entry name" value="AB_hydrolase_fold"/>
</dbReference>
<keyword evidence="2" id="KW-0645">Protease</keyword>
<name>A0A3S5FF94_9PLAT</name>
<comment type="similarity">
    <text evidence="1">Belongs to the peptidase S28 family.</text>
</comment>
<evidence type="ECO:0000313" key="7">
    <source>
        <dbReference type="Proteomes" id="UP000784294"/>
    </source>
</evidence>
<proteinExistence type="inferred from homology"/>